<evidence type="ECO:0000256" key="7">
    <source>
        <dbReference type="ARBA" id="ARBA00023136"/>
    </source>
</evidence>
<protein>
    <submittedName>
        <fullName evidence="10">AI-2E family transporter</fullName>
    </submittedName>
</protein>
<evidence type="ECO:0000256" key="8">
    <source>
        <dbReference type="SAM" id="MobiDB-lite"/>
    </source>
</evidence>
<feature type="transmembrane region" description="Helical" evidence="9">
    <location>
        <begin position="187"/>
        <end position="209"/>
    </location>
</feature>
<gene>
    <name evidence="10" type="ORF">D9V32_05710</name>
</gene>
<comment type="similarity">
    <text evidence="2">Belongs to the autoinducer-2 exporter (AI-2E) (TC 2.A.86) family.</text>
</comment>
<feature type="transmembrane region" description="Helical" evidence="9">
    <location>
        <begin position="268"/>
        <end position="297"/>
    </location>
</feature>
<keyword evidence="6 9" id="KW-1133">Transmembrane helix</keyword>
<keyword evidence="7 9" id="KW-0472">Membrane</keyword>
<evidence type="ECO:0000256" key="5">
    <source>
        <dbReference type="ARBA" id="ARBA00022692"/>
    </source>
</evidence>
<reference evidence="10 11" key="1">
    <citation type="submission" date="2018-10" db="EMBL/GenBank/DDBJ databases">
        <authorList>
            <person name="Li J."/>
        </authorList>
    </citation>
    <scope>NUCLEOTIDE SEQUENCE [LARGE SCALE GENOMIC DNA]</scope>
    <source>
        <strain evidence="10 11">IF 016277</strain>
    </source>
</reference>
<feature type="transmembrane region" description="Helical" evidence="9">
    <location>
        <begin position="304"/>
        <end position="325"/>
    </location>
</feature>
<comment type="caution">
    <text evidence="10">The sequence shown here is derived from an EMBL/GenBank/DDBJ whole genome shotgun (WGS) entry which is preliminary data.</text>
</comment>
<keyword evidence="11" id="KW-1185">Reference proteome</keyword>
<dbReference type="InterPro" id="IPR002549">
    <property type="entry name" value="AI-2E-like"/>
</dbReference>
<organism evidence="10 11">
    <name type="scientific">Mycetocola tolaasinivorans</name>
    <dbReference type="NCBI Taxonomy" id="76635"/>
    <lineage>
        <taxon>Bacteria</taxon>
        <taxon>Bacillati</taxon>
        <taxon>Actinomycetota</taxon>
        <taxon>Actinomycetes</taxon>
        <taxon>Micrococcales</taxon>
        <taxon>Microbacteriaceae</taxon>
        <taxon>Mycetocola</taxon>
    </lineage>
</organism>
<proteinExistence type="inferred from homology"/>
<evidence type="ECO:0000313" key="10">
    <source>
        <dbReference type="EMBL" id="RLP76366.1"/>
    </source>
</evidence>
<feature type="transmembrane region" description="Helical" evidence="9">
    <location>
        <begin position="67"/>
        <end position="84"/>
    </location>
</feature>
<dbReference type="Proteomes" id="UP000272503">
    <property type="component" value="Unassembled WGS sequence"/>
</dbReference>
<dbReference type="AlphaFoldDB" id="A0A3L7A7M3"/>
<feature type="compositionally biased region" description="Polar residues" evidence="8">
    <location>
        <begin position="417"/>
        <end position="438"/>
    </location>
</feature>
<feature type="transmembrane region" description="Helical" evidence="9">
    <location>
        <begin position="337"/>
        <end position="363"/>
    </location>
</feature>
<feature type="transmembrane region" description="Helical" evidence="9">
    <location>
        <begin position="243"/>
        <end position="262"/>
    </location>
</feature>
<keyword evidence="3" id="KW-0813">Transport</keyword>
<comment type="subcellular location">
    <subcellularLocation>
        <location evidence="1">Cell membrane</location>
        <topology evidence="1">Multi-pass membrane protein</topology>
    </subcellularLocation>
</comment>
<evidence type="ECO:0000256" key="9">
    <source>
        <dbReference type="SAM" id="Phobius"/>
    </source>
</evidence>
<evidence type="ECO:0000256" key="2">
    <source>
        <dbReference type="ARBA" id="ARBA00009773"/>
    </source>
</evidence>
<evidence type="ECO:0000256" key="3">
    <source>
        <dbReference type="ARBA" id="ARBA00022448"/>
    </source>
</evidence>
<name>A0A3L7A7M3_9MICO</name>
<feature type="region of interest" description="Disordered" evidence="8">
    <location>
        <begin position="374"/>
        <end position="446"/>
    </location>
</feature>
<keyword evidence="5 9" id="KW-0812">Transmembrane</keyword>
<accession>A0A3L7A7M3</accession>
<dbReference type="OrthoDB" id="9784366at2"/>
<dbReference type="GO" id="GO:0055085">
    <property type="term" value="P:transmembrane transport"/>
    <property type="evidence" value="ECO:0007669"/>
    <property type="project" value="TreeGrafter"/>
</dbReference>
<feature type="transmembrane region" description="Helical" evidence="9">
    <location>
        <begin position="43"/>
        <end position="61"/>
    </location>
</feature>
<dbReference type="PANTHER" id="PTHR21716:SF53">
    <property type="entry name" value="PERMEASE PERM-RELATED"/>
    <property type="match status" value="1"/>
</dbReference>
<dbReference type="Pfam" id="PF01594">
    <property type="entry name" value="AI-2E_transport"/>
    <property type="match status" value="1"/>
</dbReference>
<feature type="transmembrane region" description="Helical" evidence="9">
    <location>
        <begin position="96"/>
        <end position="118"/>
    </location>
</feature>
<evidence type="ECO:0000256" key="6">
    <source>
        <dbReference type="ARBA" id="ARBA00022989"/>
    </source>
</evidence>
<dbReference type="GO" id="GO:0005886">
    <property type="term" value="C:plasma membrane"/>
    <property type="evidence" value="ECO:0007669"/>
    <property type="project" value="UniProtKB-SubCell"/>
</dbReference>
<keyword evidence="4" id="KW-1003">Cell membrane</keyword>
<sequence>MSNLGENRKPAVKPDGVSRAETPPSRDDVVESLPRGIRIAGAWSWRVLALVAVIVVAVLAIVELRLIVIPILIAILIASLVMPLQNLLRRWNVPRVLATIITLLATIAVVVGLFYLAITQISAQSGEVKDRAVEGYQALREWLKISPLHLDDTQINEYLGQLWNIIKENNKAIWTGALSVGSTVGHVAAGALLTIFSLLFFLLDGPGIWRWVVRLMPRNARAAIDGAGQDGWRALASYSRTQIMVAAIDAIGIALGAFFLGVPMAVPIGVLVFLGAFIPFVGAILTGTIAVFLALVYNGPWQALGMLIVILLVQQVEGHILQPVLMGNAVKLHPLAVVLVVTAGALVAGIPGALFAVPLAAVINEMTRFIAGGRWRTPPAGDRSAGGDDGEDPAITGGATEDSSEGTADGDPIAATADSTETAALTKPLSTPPSNTDDAPSPDTER</sequence>
<evidence type="ECO:0000256" key="1">
    <source>
        <dbReference type="ARBA" id="ARBA00004651"/>
    </source>
</evidence>
<dbReference type="RefSeq" id="WP_121647947.1">
    <property type="nucleotide sequence ID" value="NZ_RCUX01000004.1"/>
</dbReference>
<evidence type="ECO:0000256" key="4">
    <source>
        <dbReference type="ARBA" id="ARBA00022475"/>
    </source>
</evidence>
<feature type="region of interest" description="Disordered" evidence="8">
    <location>
        <begin position="1"/>
        <end position="28"/>
    </location>
</feature>
<evidence type="ECO:0000313" key="11">
    <source>
        <dbReference type="Proteomes" id="UP000272503"/>
    </source>
</evidence>
<dbReference type="PANTHER" id="PTHR21716">
    <property type="entry name" value="TRANSMEMBRANE PROTEIN"/>
    <property type="match status" value="1"/>
</dbReference>
<dbReference type="EMBL" id="RCUX01000004">
    <property type="protein sequence ID" value="RLP76366.1"/>
    <property type="molecule type" value="Genomic_DNA"/>
</dbReference>